<accession>A0A6G5QIB8</accession>
<evidence type="ECO:0000259" key="2">
    <source>
        <dbReference type="Pfam" id="PF02120"/>
    </source>
</evidence>
<reference evidence="3 4" key="1">
    <citation type="submission" date="2016-07" db="EMBL/GenBank/DDBJ databases">
        <title>Comparative genomics of the Campylobacter concisus group.</title>
        <authorList>
            <person name="Miller W.G."/>
            <person name="Yee E."/>
            <person name="Chapman M.H."/>
            <person name="Huynh S."/>
            <person name="Bono J.L."/>
            <person name="On S.L.W."/>
            <person name="StLeger J."/>
            <person name="Foster G."/>
            <person name="Parker C.T."/>
        </authorList>
    </citation>
    <scope>NUCLEOTIDE SEQUENCE [LARGE SCALE GENOMIC DNA]</scope>
    <source>
        <strain evidence="3 4">CCUG 21559</strain>
    </source>
</reference>
<dbReference type="Proteomes" id="UP000503264">
    <property type="component" value="Chromosome"/>
</dbReference>
<dbReference type="EMBL" id="CP012542">
    <property type="protein sequence ID" value="QCD45401.1"/>
    <property type="molecule type" value="Genomic_DNA"/>
</dbReference>
<evidence type="ECO:0000313" key="3">
    <source>
        <dbReference type="EMBL" id="QCD45401.1"/>
    </source>
</evidence>
<dbReference type="RefSeq" id="WP_171994142.1">
    <property type="nucleotide sequence ID" value="NZ_CP012542.1"/>
</dbReference>
<sequence>MDIASLNSQGINQTSIQSGSTPKQQGTIFKNQPPQQNISEQRVNDAIDSVDRLLNRVMNELGSSGGKTATIIEQAKDAKIAPNLANDLQALAKALDSSDEVAQNPALKELSLKLKEFLKPIADLKTIPLNEQIKSSGVMLEANLKEALNPQKLPASVQKLLSDIKNLSNQNLLNQIINLANDTTLDTKSSFFKLNEILQNEKANSIQILNSSSAKSLLLGVDKLDNMSKFLDKLNFNLSEKSANITPDSIKTQAGKISELINNLKQNLQNVSNEKLNQSSGFSANLKDFTKIAKGVEEALGRLNNVGNETDLIKAYTGLISKDSGDGSLQEKLSSAARRLAQTLNFIDQTASSAKSNLDELKLLTKQLNVATNDSSNIETKSSSEISKTLNSDIKSTLLSLQDKANSLNNAQQISQMATKMLSQIELHQIVSSLSGGVQTYLPYVWDEVDDTKVAFKRGKKDKYYAQIDLNFKQYGQINILASLSDKRYIDVSIATAQKDFKDLIIANQKELKQAISAIGLMVSGFSIKVMPKNEIKERFKDFDGLEMGYDVRA</sequence>
<name>A0A6G5QIB8_9BACT</name>
<gene>
    <name evidence="3" type="ORF">CMUC_1651</name>
</gene>
<dbReference type="Pfam" id="PF02120">
    <property type="entry name" value="Flg_hook"/>
    <property type="match status" value="1"/>
</dbReference>
<proteinExistence type="predicted"/>
<protein>
    <recommendedName>
        <fullName evidence="2">Flagellar hook-length control protein-like C-terminal domain-containing protein</fullName>
    </recommendedName>
</protein>
<feature type="region of interest" description="Disordered" evidence="1">
    <location>
        <begin position="1"/>
        <end position="39"/>
    </location>
</feature>
<evidence type="ECO:0000313" key="4">
    <source>
        <dbReference type="Proteomes" id="UP000503264"/>
    </source>
</evidence>
<organism evidence="3 4">
    <name type="scientific">Campylobacter mucosalis CCUG 21559</name>
    <dbReference type="NCBI Taxonomy" id="1032067"/>
    <lineage>
        <taxon>Bacteria</taxon>
        <taxon>Pseudomonadati</taxon>
        <taxon>Campylobacterota</taxon>
        <taxon>Epsilonproteobacteria</taxon>
        <taxon>Campylobacterales</taxon>
        <taxon>Campylobacteraceae</taxon>
        <taxon>Campylobacter</taxon>
    </lineage>
</organism>
<feature type="domain" description="Flagellar hook-length control protein-like C-terminal" evidence="2">
    <location>
        <begin position="459"/>
        <end position="531"/>
    </location>
</feature>
<dbReference type="AlphaFoldDB" id="A0A6G5QIB8"/>
<evidence type="ECO:0000256" key="1">
    <source>
        <dbReference type="SAM" id="MobiDB-lite"/>
    </source>
</evidence>
<dbReference type="InterPro" id="IPR021136">
    <property type="entry name" value="Flagellar_hook_control-like_C"/>
</dbReference>
<keyword evidence="4" id="KW-1185">Reference proteome</keyword>